<dbReference type="AlphaFoldDB" id="A0A2Z4YEN6"/>
<sequence>MVRGRKQKRGDIVRIDIGNGKQFHAVALTHPLFAFLDGVSEREEPVQDVRDRAVLFKLWVMDSAAKSGRWPIVGKVVVDPPTVSALDGAVFFKQDRISGRISAYDAITNAESPLSFEEADRLECAAVWSPEHVEDRLRDHLNGISNKWWASMRPRK</sequence>
<dbReference type="RefSeq" id="WP_112904593.1">
    <property type="nucleotide sequence ID" value="NZ_CP030760.1"/>
</dbReference>
<dbReference type="Pfam" id="PF15428">
    <property type="entry name" value="Imm26"/>
    <property type="match status" value="1"/>
</dbReference>
<dbReference type="EMBL" id="CP030760">
    <property type="protein sequence ID" value="AXA39429.1"/>
    <property type="molecule type" value="Genomic_DNA"/>
</dbReference>
<reference evidence="1 2" key="1">
    <citation type="submission" date="2018-07" db="EMBL/GenBank/DDBJ databases">
        <title>Rhizobium leguminosarum strain:ATCC 14479 Genome sequencing and assembly.</title>
        <authorList>
            <person name="Chakraborty R."/>
        </authorList>
    </citation>
    <scope>NUCLEOTIDE SEQUENCE [LARGE SCALE GENOMIC DNA]</scope>
    <source>
        <strain evidence="1 2">ATCC 14479</strain>
    </source>
</reference>
<dbReference type="InterPro" id="IPR029278">
    <property type="entry name" value="Imm26"/>
</dbReference>
<organism evidence="1 2">
    <name type="scientific">Rhizobium leguminosarum</name>
    <dbReference type="NCBI Taxonomy" id="384"/>
    <lineage>
        <taxon>Bacteria</taxon>
        <taxon>Pseudomonadati</taxon>
        <taxon>Pseudomonadota</taxon>
        <taxon>Alphaproteobacteria</taxon>
        <taxon>Hyphomicrobiales</taxon>
        <taxon>Rhizobiaceae</taxon>
        <taxon>Rhizobium/Agrobacterium group</taxon>
        <taxon>Rhizobium</taxon>
    </lineage>
</organism>
<evidence type="ECO:0000313" key="1">
    <source>
        <dbReference type="EMBL" id="AXA39429.1"/>
    </source>
</evidence>
<accession>A0A2Z4YEN6</accession>
<protein>
    <submittedName>
        <fullName evidence="1">Immunity protein 14 family protein</fullName>
    </submittedName>
</protein>
<dbReference type="Proteomes" id="UP000251166">
    <property type="component" value="Chromosome"/>
</dbReference>
<name>A0A2Z4YEN6_RHILE</name>
<evidence type="ECO:0000313" key="2">
    <source>
        <dbReference type="Proteomes" id="UP000251166"/>
    </source>
</evidence>
<proteinExistence type="predicted"/>
<gene>
    <name evidence="1" type="ORF">DLJ82_1828</name>
</gene>